<proteinExistence type="predicted"/>
<protein>
    <submittedName>
        <fullName evidence="2">Serine hydrolase</fullName>
    </submittedName>
</protein>
<dbReference type="EMBL" id="BAAADO010000007">
    <property type="protein sequence ID" value="GAA0501220.1"/>
    <property type="molecule type" value="Genomic_DNA"/>
</dbReference>
<name>A0ABP3LL87_9BACI</name>
<organism evidence="2 3">
    <name type="scientific">Salinibacillus aidingensis</name>
    <dbReference type="NCBI Taxonomy" id="237684"/>
    <lineage>
        <taxon>Bacteria</taxon>
        <taxon>Bacillati</taxon>
        <taxon>Bacillota</taxon>
        <taxon>Bacilli</taxon>
        <taxon>Bacillales</taxon>
        <taxon>Bacillaceae</taxon>
        <taxon>Salinibacillus</taxon>
    </lineage>
</organism>
<dbReference type="Proteomes" id="UP001500880">
    <property type="component" value="Unassembled WGS sequence"/>
</dbReference>
<dbReference type="InterPro" id="IPR012338">
    <property type="entry name" value="Beta-lactam/transpept-like"/>
</dbReference>
<dbReference type="Gene3D" id="3.40.710.10">
    <property type="entry name" value="DD-peptidase/beta-lactamase superfamily"/>
    <property type="match status" value="1"/>
</dbReference>
<dbReference type="InterPro" id="IPR050491">
    <property type="entry name" value="AmpC-like"/>
</dbReference>
<gene>
    <name evidence="2" type="ORF">GCM10008986_30800</name>
</gene>
<comment type="caution">
    <text evidence="2">The sequence shown here is derived from an EMBL/GenBank/DDBJ whole genome shotgun (WGS) entry which is preliminary data.</text>
</comment>
<sequence>MWSLFEKRLIERMEKEHHVGTAVGVLKRGVVIYQKGFGVLDLQSRSPVTSNSLFGTASISKSFTALAIMMLEEQGLLSVDDPVVKYVPGFKLKGISDMRQIKIHHLLSHTSGLAPVKRDENRNRFKDEKNFLMRGDHSILGDPGEYFSYSNDMFLLLGEIIEKTSGKLFRRFITEEILRPLEMNRTTLSIEEIHKMNQVSTPYSYNKEERKHQKEEWPSLGIYEVGGGVRSTVLDLLEYGDFFLNHGKIGDEELLSPMAVKKMYQPYAKVSQNKYYGYALNVTSDYHGFTLVEHGGSQPGVSSHFGFVPEEELVVVVLSNVSDLPAGDIWLEAVNTALGLPIGEKDGEFPESTLSEAQWQSLMGTYSSDEGHLLVVKIVNHQPMIHINGEDHSVYPSDEQTLVIKGSNIPVHFYIKNHRCWAAFFGMRMLLKE</sequence>
<dbReference type="RefSeq" id="WP_343843023.1">
    <property type="nucleotide sequence ID" value="NZ_BAAADO010000007.1"/>
</dbReference>
<dbReference type="SUPFAM" id="SSF56601">
    <property type="entry name" value="beta-lactamase/transpeptidase-like"/>
    <property type="match status" value="1"/>
</dbReference>
<dbReference type="GO" id="GO:0016787">
    <property type="term" value="F:hydrolase activity"/>
    <property type="evidence" value="ECO:0007669"/>
    <property type="project" value="UniProtKB-KW"/>
</dbReference>
<evidence type="ECO:0000259" key="1">
    <source>
        <dbReference type="Pfam" id="PF00144"/>
    </source>
</evidence>
<reference evidence="3" key="1">
    <citation type="journal article" date="2019" name="Int. J. Syst. Evol. Microbiol.">
        <title>The Global Catalogue of Microorganisms (GCM) 10K type strain sequencing project: providing services to taxonomists for standard genome sequencing and annotation.</title>
        <authorList>
            <consortium name="The Broad Institute Genomics Platform"/>
            <consortium name="The Broad Institute Genome Sequencing Center for Infectious Disease"/>
            <person name="Wu L."/>
            <person name="Ma J."/>
        </authorList>
    </citation>
    <scope>NUCLEOTIDE SEQUENCE [LARGE SCALE GENOMIC DNA]</scope>
    <source>
        <strain evidence="3">JCM 12389</strain>
    </source>
</reference>
<evidence type="ECO:0000313" key="3">
    <source>
        <dbReference type="Proteomes" id="UP001500880"/>
    </source>
</evidence>
<dbReference type="PANTHER" id="PTHR46825">
    <property type="entry name" value="D-ALANYL-D-ALANINE-CARBOXYPEPTIDASE/ENDOPEPTIDASE AMPH"/>
    <property type="match status" value="1"/>
</dbReference>
<keyword evidence="2" id="KW-0378">Hydrolase</keyword>
<dbReference type="Pfam" id="PF00144">
    <property type="entry name" value="Beta-lactamase"/>
    <property type="match status" value="1"/>
</dbReference>
<keyword evidence="3" id="KW-1185">Reference proteome</keyword>
<evidence type="ECO:0000313" key="2">
    <source>
        <dbReference type="EMBL" id="GAA0501220.1"/>
    </source>
</evidence>
<dbReference type="InterPro" id="IPR001466">
    <property type="entry name" value="Beta-lactam-related"/>
</dbReference>
<feature type="domain" description="Beta-lactamase-related" evidence="1">
    <location>
        <begin position="6"/>
        <end position="324"/>
    </location>
</feature>
<accession>A0ABP3LL87</accession>
<dbReference type="PANTHER" id="PTHR46825:SF9">
    <property type="entry name" value="BETA-LACTAMASE-RELATED DOMAIN-CONTAINING PROTEIN"/>
    <property type="match status" value="1"/>
</dbReference>